<organism evidence="3 4">
    <name type="scientific">Paraphaeosphaeria sporulosa</name>
    <dbReference type="NCBI Taxonomy" id="1460663"/>
    <lineage>
        <taxon>Eukaryota</taxon>
        <taxon>Fungi</taxon>
        <taxon>Dikarya</taxon>
        <taxon>Ascomycota</taxon>
        <taxon>Pezizomycotina</taxon>
        <taxon>Dothideomycetes</taxon>
        <taxon>Pleosporomycetidae</taxon>
        <taxon>Pleosporales</taxon>
        <taxon>Massarineae</taxon>
        <taxon>Didymosphaeriaceae</taxon>
        <taxon>Paraphaeosphaeria</taxon>
    </lineage>
</organism>
<protein>
    <submittedName>
        <fullName evidence="3">Exo-beta-1,3-glucanase-like protein</fullName>
    </submittedName>
</protein>
<dbReference type="EMBL" id="KV441549">
    <property type="protein sequence ID" value="OAG11005.1"/>
    <property type="molecule type" value="Genomic_DNA"/>
</dbReference>
<keyword evidence="4" id="KW-1185">Reference proteome</keyword>
<dbReference type="GO" id="GO:0004650">
    <property type="term" value="F:polygalacturonase activity"/>
    <property type="evidence" value="ECO:0007669"/>
    <property type="project" value="InterPro"/>
</dbReference>
<keyword evidence="1" id="KW-0732">Signal</keyword>
<dbReference type="FunFam" id="2.160.20.10:FF:000023">
    <property type="entry name" value="Exo-beta-1,3-glucanase Exg0"/>
    <property type="match status" value="1"/>
</dbReference>
<evidence type="ECO:0000256" key="1">
    <source>
        <dbReference type="SAM" id="SignalP"/>
    </source>
</evidence>
<dbReference type="InterPro" id="IPR012334">
    <property type="entry name" value="Pectin_lyas_fold"/>
</dbReference>
<dbReference type="GeneID" id="28758852"/>
<dbReference type="InParanoid" id="A0A177CTZ0"/>
<feature type="domain" description="Rhamnogalacturonase A/B/Epimerase-like pectate lyase" evidence="2">
    <location>
        <begin position="92"/>
        <end position="323"/>
    </location>
</feature>
<dbReference type="PANTHER" id="PTHR33928:SF2">
    <property type="entry name" value="PECTATE LYASE SUPERFAMILY PROTEIN DOMAIN-CONTAINING PROTEIN-RELATED"/>
    <property type="match status" value="1"/>
</dbReference>
<dbReference type="RefSeq" id="XP_018041370.1">
    <property type="nucleotide sequence ID" value="XM_018175366.1"/>
</dbReference>
<feature type="signal peptide" evidence="1">
    <location>
        <begin position="1"/>
        <end position="17"/>
    </location>
</feature>
<proteinExistence type="predicted"/>
<reference evidence="3 4" key="1">
    <citation type="submission" date="2016-05" db="EMBL/GenBank/DDBJ databases">
        <title>Comparative analysis of secretome profiles of manganese(II)-oxidizing ascomycete fungi.</title>
        <authorList>
            <consortium name="DOE Joint Genome Institute"/>
            <person name="Zeiner C.A."/>
            <person name="Purvine S.O."/>
            <person name="Zink E.M."/>
            <person name="Wu S."/>
            <person name="Pasa-Tolic L."/>
            <person name="Chaput D.L."/>
            <person name="Haridas S."/>
            <person name="Grigoriev I.V."/>
            <person name="Santelli C.M."/>
            <person name="Hansel C.M."/>
        </authorList>
    </citation>
    <scope>NUCLEOTIDE SEQUENCE [LARGE SCALE GENOMIC DNA]</scope>
    <source>
        <strain evidence="3 4">AP3s5-JAC2a</strain>
    </source>
</reference>
<dbReference type="PANTHER" id="PTHR33928">
    <property type="entry name" value="POLYGALACTURONASE QRT3"/>
    <property type="match status" value="1"/>
</dbReference>
<dbReference type="OrthoDB" id="1046782at2759"/>
<dbReference type="Proteomes" id="UP000077069">
    <property type="component" value="Unassembled WGS sequence"/>
</dbReference>
<dbReference type="InterPro" id="IPR039279">
    <property type="entry name" value="QRT3-like"/>
</dbReference>
<dbReference type="CDD" id="cd23668">
    <property type="entry name" value="GH55_beta13glucanase-like"/>
    <property type="match status" value="1"/>
</dbReference>
<dbReference type="AlphaFoldDB" id="A0A177CTZ0"/>
<dbReference type="InterPro" id="IPR024535">
    <property type="entry name" value="RHGA/B-epi-like_pectate_lyase"/>
</dbReference>
<sequence length="854" mass="91872">MLSLASTFFLLSSGTSASLLHHHYHEAPVRRSGGYATGGVYTPTPIAPTPQPTGGYSPGNGSSSDCDAHFWMEHVKHQGLASFNNDTSYQVFRNVKDYGAVGDGVTDDTKAIQKAITDGNRCAPTVCKSTTRTPATVYFPGGTYLISESIIDYYYTQIIGNPNCLPTIKASSNFSTVNVDGDDIGYLIDASPYGANGLGFGATNTFFRQIRNLILDSTNVKSKTILRGIHWPTAQTTSLQNVVFKMAAGNGTKHEGLFIEEGSGGFMNDLVFQGGHYGLNVGNQQFTMRNLSFSNVDTAINQLWDWGWTYKSVSIDNCRVGLNMSSLNGDGGLTVGSITLLDSSITNTPIGIVTGRTKSSQPDSAGALYLENVKLANVQQAVVGTNGTLLAGSSATTVINAWADGHRYLPEFPLGPQTQTPLAPVEGTGPIAATKRPGSLLDSMGKYYERSKPQYETLSADKFLSARTLGAKGDGKTDDTKALNDGLQKAKAEGKVLFVDAGYYKVSGTVYVPAGSRIVGEALSSVILASGSFFGDMENPKPVVQVGKQGEHGSIEWSDFFVSTQGPNAGAILIEYNLFSTGEPAGLWDVHTRIGGFAGSHLQQEQCIKEPEITTTAANLKKECIASYLSLHITPWASGVYLENNWLWVADHDLDDSLNNNTQITIYAGRGLLDQSVQGRVWLYGTAVEHHVKYEYQFVGTRDVVMGQIQTETAYYQPNPDATLPFPENAALFDPVFTTSQPSNSTSNSTHPVSPNNASGWGLRIVRSSNLHVYGAGLYSFFDNYSTKCSDVASEGVCQTRMVSIEGEGSTHDVNLYNLNTVGSTWMVTRDGVDLVANADNNSTFVDGINVFRV</sequence>
<dbReference type="Gene3D" id="2.160.20.10">
    <property type="entry name" value="Single-stranded right-handed beta-helix, Pectin lyase-like"/>
    <property type="match status" value="2"/>
</dbReference>
<dbReference type="Pfam" id="PF12708">
    <property type="entry name" value="Pect-lyase_RHGA_epim"/>
    <property type="match status" value="2"/>
</dbReference>
<feature type="chain" id="PRO_5008058665" evidence="1">
    <location>
        <begin position="18"/>
        <end position="854"/>
    </location>
</feature>
<dbReference type="STRING" id="1460663.A0A177CTZ0"/>
<dbReference type="InterPro" id="IPR011050">
    <property type="entry name" value="Pectin_lyase_fold/virulence"/>
</dbReference>
<gene>
    <name evidence="3" type="ORF">CC84DRAFT_1113692</name>
</gene>
<accession>A0A177CTZ0</accession>
<evidence type="ECO:0000313" key="4">
    <source>
        <dbReference type="Proteomes" id="UP000077069"/>
    </source>
</evidence>
<evidence type="ECO:0000313" key="3">
    <source>
        <dbReference type="EMBL" id="OAG11005.1"/>
    </source>
</evidence>
<name>A0A177CTZ0_9PLEO</name>
<evidence type="ECO:0000259" key="2">
    <source>
        <dbReference type="Pfam" id="PF12708"/>
    </source>
</evidence>
<feature type="domain" description="Rhamnogalacturonase A/B/Epimerase-like pectate lyase" evidence="2">
    <location>
        <begin position="463"/>
        <end position="535"/>
    </location>
</feature>
<dbReference type="SUPFAM" id="SSF51126">
    <property type="entry name" value="Pectin lyase-like"/>
    <property type="match status" value="2"/>
</dbReference>